<accession>S9PPH7</accession>
<feature type="transmembrane region" description="Helical" evidence="1">
    <location>
        <begin position="93"/>
        <end position="113"/>
    </location>
</feature>
<reference evidence="2" key="1">
    <citation type="submission" date="2013-05" db="EMBL/GenBank/DDBJ databases">
        <title>Genome assembly of Cystobacter fuscus DSM 2262.</title>
        <authorList>
            <person name="Sharma G."/>
            <person name="Khatri I."/>
            <person name="Kaur C."/>
            <person name="Mayilraj S."/>
            <person name="Subramanian S."/>
        </authorList>
    </citation>
    <scope>NUCLEOTIDE SEQUENCE [LARGE SCALE GENOMIC DNA]</scope>
    <source>
        <strain evidence="2">DSM 2262</strain>
    </source>
</reference>
<keyword evidence="3" id="KW-1185">Reference proteome</keyword>
<gene>
    <name evidence="2" type="ORF">D187_000381</name>
</gene>
<name>S9PPH7_CYSF2</name>
<dbReference type="EMBL" id="ANAH02000001">
    <property type="protein sequence ID" value="EPX64956.1"/>
    <property type="molecule type" value="Genomic_DNA"/>
</dbReference>
<dbReference type="Proteomes" id="UP000011682">
    <property type="component" value="Unassembled WGS sequence"/>
</dbReference>
<evidence type="ECO:0000313" key="3">
    <source>
        <dbReference type="Proteomes" id="UP000011682"/>
    </source>
</evidence>
<keyword evidence="1" id="KW-0812">Transmembrane</keyword>
<keyword evidence="1" id="KW-0472">Membrane</keyword>
<dbReference type="RefSeq" id="WP_002627039.1">
    <property type="nucleotide sequence ID" value="NZ_ANAH02000001.1"/>
</dbReference>
<evidence type="ECO:0000313" key="2">
    <source>
        <dbReference type="EMBL" id="EPX64956.1"/>
    </source>
</evidence>
<dbReference type="AlphaFoldDB" id="S9PPH7"/>
<protein>
    <submittedName>
        <fullName evidence="2">Uncharacterized protein</fullName>
    </submittedName>
</protein>
<keyword evidence="1" id="KW-1133">Transmembrane helix</keyword>
<organism evidence="2 3">
    <name type="scientific">Cystobacter fuscus (strain ATCC 25194 / DSM 2262 / NBRC 100088 / M29)</name>
    <dbReference type="NCBI Taxonomy" id="1242864"/>
    <lineage>
        <taxon>Bacteria</taxon>
        <taxon>Pseudomonadati</taxon>
        <taxon>Myxococcota</taxon>
        <taxon>Myxococcia</taxon>
        <taxon>Myxococcales</taxon>
        <taxon>Cystobacterineae</taxon>
        <taxon>Archangiaceae</taxon>
        <taxon>Cystobacter</taxon>
    </lineage>
</organism>
<comment type="caution">
    <text evidence="2">The sequence shown here is derived from an EMBL/GenBank/DDBJ whole genome shotgun (WGS) entry which is preliminary data.</text>
</comment>
<proteinExistence type="predicted"/>
<evidence type="ECO:0000256" key="1">
    <source>
        <dbReference type="SAM" id="Phobius"/>
    </source>
</evidence>
<feature type="transmembrane region" description="Helical" evidence="1">
    <location>
        <begin position="29"/>
        <end position="48"/>
    </location>
</feature>
<feature type="transmembrane region" description="Helical" evidence="1">
    <location>
        <begin position="133"/>
        <end position="150"/>
    </location>
</feature>
<sequence>MTPPPATGPEMPVFPTAPHASTRTRLTKALFGFTIVATVVVVAIADVFNSTHLFNPRWPGHARFHIGMQFTTLVLVSLASLGALAGPLDKAKAWLAALAPLTFWPGLLVAWFIPGTDVYATDELRQMGIPINLGLSLLFIAMTLWGVWLASTPEKTARSATDVPRRMDVGRQTAL</sequence>
<feature type="transmembrane region" description="Helical" evidence="1">
    <location>
        <begin position="68"/>
        <end position="86"/>
    </location>
</feature>